<reference evidence="2 3" key="1">
    <citation type="journal article" date="2020" name="ISME J.">
        <title>Comparative genomics reveals insights into cyanobacterial evolution and habitat adaptation.</title>
        <authorList>
            <person name="Chen M.Y."/>
            <person name="Teng W.K."/>
            <person name="Zhao L."/>
            <person name="Hu C.X."/>
            <person name="Zhou Y.K."/>
            <person name="Han B.P."/>
            <person name="Song L.R."/>
            <person name="Shu W.S."/>
        </authorList>
    </citation>
    <scope>NUCLEOTIDE SEQUENCE [LARGE SCALE GENOMIC DNA]</scope>
    <source>
        <strain evidence="2 3">FACHB-391</strain>
    </source>
</reference>
<dbReference type="EMBL" id="JACJTE010000040">
    <property type="protein sequence ID" value="MBD2564007.1"/>
    <property type="molecule type" value="Genomic_DNA"/>
</dbReference>
<evidence type="ECO:0000313" key="3">
    <source>
        <dbReference type="Proteomes" id="UP000604661"/>
    </source>
</evidence>
<proteinExistence type="predicted"/>
<evidence type="ECO:0000313" key="2">
    <source>
        <dbReference type="EMBL" id="MBD2564007.1"/>
    </source>
</evidence>
<accession>A0ABR8F406</accession>
<name>A0ABR8F406_NOSLI</name>
<sequence>MNQHYHKKAICPMKNTSAKEIIGGISRFGKANFRVTKKQILFSTLILCLGLLGLGGFWFKSRYKFDNKMSVKLQELSNVDYPVNPAPLGKNFQRYSNRKLTIINKDNTHFDFVFEPTDNRTAQIVIKNVDL</sequence>
<dbReference type="Proteomes" id="UP000604661">
    <property type="component" value="Unassembled WGS sequence"/>
</dbReference>
<feature type="transmembrane region" description="Helical" evidence="1">
    <location>
        <begin position="40"/>
        <end position="59"/>
    </location>
</feature>
<protein>
    <submittedName>
        <fullName evidence="2">Uncharacterized protein</fullName>
    </submittedName>
</protein>
<evidence type="ECO:0000256" key="1">
    <source>
        <dbReference type="SAM" id="Phobius"/>
    </source>
</evidence>
<keyword evidence="1" id="KW-0812">Transmembrane</keyword>
<keyword evidence="3" id="KW-1185">Reference proteome</keyword>
<gene>
    <name evidence="2" type="ORF">H6G95_26065</name>
</gene>
<keyword evidence="1" id="KW-1133">Transmembrane helix</keyword>
<keyword evidence="1" id="KW-0472">Membrane</keyword>
<comment type="caution">
    <text evidence="2">The sequence shown here is derived from an EMBL/GenBank/DDBJ whole genome shotgun (WGS) entry which is preliminary data.</text>
</comment>
<dbReference type="RefSeq" id="WP_190894957.1">
    <property type="nucleotide sequence ID" value="NZ_JACJTE010000040.1"/>
</dbReference>
<organism evidence="2 3">
    <name type="scientific">Nostoc linckia FACHB-391</name>
    <dbReference type="NCBI Taxonomy" id="2692906"/>
    <lineage>
        <taxon>Bacteria</taxon>
        <taxon>Bacillati</taxon>
        <taxon>Cyanobacteriota</taxon>
        <taxon>Cyanophyceae</taxon>
        <taxon>Nostocales</taxon>
        <taxon>Nostocaceae</taxon>
        <taxon>Nostoc</taxon>
    </lineage>
</organism>